<dbReference type="GO" id="GO:0046872">
    <property type="term" value="F:metal ion binding"/>
    <property type="evidence" value="ECO:0007669"/>
    <property type="project" value="UniProtKB-KW"/>
</dbReference>
<dbReference type="CDD" id="cd04690">
    <property type="entry name" value="NUDIX_Hydrolase"/>
    <property type="match status" value="1"/>
</dbReference>
<dbReference type="KEGG" id="smiz:4412673_02674"/>
<dbReference type="EMBL" id="LT906468">
    <property type="protein sequence ID" value="SNV52495.1"/>
    <property type="molecule type" value="Genomic_DNA"/>
</dbReference>
<dbReference type="AlphaFoldDB" id="A0AAJ5C0Y0"/>
<proteinExistence type="inferred from homology"/>
<dbReference type="Gene3D" id="3.90.79.10">
    <property type="entry name" value="Nucleoside Triphosphate Pyrophosphohydrolase"/>
    <property type="match status" value="1"/>
</dbReference>
<dbReference type="Pfam" id="PF00293">
    <property type="entry name" value="NUDIX"/>
    <property type="match status" value="1"/>
</dbReference>
<dbReference type="Proteomes" id="UP000215355">
    <property type="component" value="Chromosome 1"/>
</dbReference>
<dbReference type="PANTHER" id="PTHR43758">
    <property type="entry name" value="7,8-DIHYDRO-8-OXOGUANINE TRIPHOSPHATASE"/>
    <property type="match status" value="1"/>
</dbReference>
<dbReference type="InterPro" id="IPR000086">
    <property type="entry name" value="NUDIX_hydrolase_dom"/>
</dbReference>
<dbReference type="GO" id="GO:0042262">
    <property type="term" value="P:DNA protection"/>
    <property type="evidence" value="ECO:0007669"/>
    <property type="project" value="TreeGrafter"/>
</dbReference>
<gene>
    <name evidence="7" type="ORF">SAMEA4412673_02674</name>
</gene>
<dbReference type="GO" id="GO:0008413">
    <property type="term" value="F:8-oxo-7,8-dihydroguanosine triphosphate pyrophosphatase activity"/>
    <property type="evidence" value="ECO:0007669"/>
    <property type="project" value="TreeGrafter"/>
</dbReference>
<dbReference type="PROSITE" id="PS51462">
    <property type="entry name" value="NUDIX"/>
    <property type="match status" value="1"/>
</dbReference>
<evidence type="ECO:0000256" key="2">
    <source>
        <dbReference type="ARBA" id="ARBA00005582"/>
    </source>
</evidence>
<name>A0AAJ5C0Y0_9SPHI</name>
<keyword evidence="3" id="KW-0479">Metal-binding</keyword>
<feature type="domain" description="Nudix hydrolase" evidence="6">
    <location>
        <begin position="1"/>
        <end position="127"/>
    </location>
</feature>
<reference evidence="7 8" key="1">
    <citation type="submission" date="2017-06" db="EMBL/GenBank/DDBJ databases">
        <authorList>
            <consortium name="Pathogen Informatics"/>
        </authorList>
    </citation>
    <scope>NUCLEOTIDE SEQUENCE [LARGE SCALE GENOMIC DNA]</scope>
    <source>
        <strain evidence="7 8">NCTC12149</strain>
    </source>
</reference>
<comment type="similarity">
    <text evidence="2">Belongs to the Nudix hydrolase family.</text>
</comment>
<organism evidence="7 8">
    <name type="scientific">Sphingobacterium mizutaii</name>
    <dbReference type="NCBI Taxonomy" id="1010"/>
    <lineage>
        <taxon>Bacteria</taxon>
        <taxon>Pseudomonadati</taxon>
        <taxon>Bacteroidota</taxon>
        <taxon>Sphingobacteriia</taxon>
        <taxon>Sphingobacteriales</taxon>
        <taxon>Sphingobacteriaceae</taxon>
        <taxon>Sphingobacterium</taxon>
    </lineage>
</organism>
<dbReference type="RefSeq" id="WP_093097611.1">
    <property type="nucleotide sequence ID" value="NZ_FNGK01000001.1"/>
</dbReference>
<dbReference type="GO" id="GO:0005737">
    <property type="term" value="C:cytoplasm"/>
    <property type="evidence" value="ECO:0007669"/>
    <property type="project" value="TreeGrafter"/>
</dbReference>
<evidence type="ECO:0000256" key="1">
    <source>
        <dbReference type="ARBA" id="ARBA00001946"/>
    </source>
</evidence>
<dbReference type="SUPFAM" id="SSF55811">
    <property type="entry name" value="Nudix"/>
    <property type="match status" value="1"/>
</dbReference>
<dbReference type="PANTHER" id="PTHR43758:SF2">
    <property type="entry name" value="OXIDIZED PURINE NUCLEOSIDE TRIPHOSPHATE HYDROLASE"/>
    <property type="match status" value="1"/>
</dbReference>
<protein>
    <submittedName>
        <fullName evidence="7">Nucleoside triphosphatase YtkD</fullName>
    </submittedName>
</protein>
<sequence length="132" mass="15056">MKIIDKLAWIEIKDGKILSTKSFGKEKYYIPGGKREAGESDIEALTREISEELQVQLIPSSIYYMGTFEAQADSHPEGTLVKMTCYTAEYTGELKASSEIEWVEWLNYADLERVSAVDKIIFKQLKEQGDLH</sequence>
<evidence type="ECO:0000313" key="7">
    <source>
        <dbReference type="EMBL" id="SNV52495.1"/>
    </source>
</evidence>
<keyword evidence="5" id="KW-0460">Magnesium</keyword>
<dbReference type="InterPro" id="IPR015797">
    <property type="entry name" value="NUDIX_hydrolase-like_dom_sf"/>
</dbReference>
<evidence type="ECO:0000256" key="4">
    <source>
        <dbReference type="ARBA" id="ARBA00022801"/>
    </source>
</evidence>
<evidence type="ECO:0000259" key="6">
    <source>
        <dbReference type="PROSITE" id="PS51462"/>
    </source>
</evidence>
<evidence type="ECO:0000313" key="8">
    <source>
        <dbReference type="Proteomes" id="UP000215355"/>
    </source>
</evidence>
<accession>A0AAJ5C0Y0</accession>
<keyword evidence="4" id="KW-0378">Hydrolase</keyword>
<evidence type="ECO:0000256" key="3">
    <source>
        <dbReference type="ARBA" id="ARBA00022723"/>
    </source>
</evidence>
<comment type="cofactor">
    <cofactor evidence="1">
        <name>Mg(2+)</name>
        <dbReference type="ChEBI" id="CHEBI:18420"/>
    </cofactor>
</comment>
<evidence type="ECO:0000256" key="5">
    <source>
        <dbReference type="ARBA" id="ARBA00022842"/>
    </source>
</evidence>